<dbReference type="Proteomes" id="UP000193467">
    <property type="component" value="Unassembled WGS sequence"/>
</dbReference>
<dbReference type="InParanoid" id="A0A1Y2E923"/>
<dbReference type="EMBL" id="MCGR01000059">
    <property type="protein sequence ID" value="ORY68068.1"/>
    <property type="molecule type" value="Genomic_DNA"/>
</dbReference>
<evidence type="ECO:0000313" key="1">
    <source>
        <dbReference type="EMBL" id="ORY68068.1"/>
    </source>
</evidence>
<evidence type="ECO:0000313" key="2">
    <source>
        <dbReference type="Proteomes" id="UP000193467"/>
    </source>
</evidence>
<protein>
    <submittedName>
        <fullName evidence="1">Uncharacterized protein</fullName>
    </submittedName>
</protein>
<gene>
    <name evidence="1" type="ORF">BCR35DRAFT_334432</name>
</gene>
<reference evidence="1 2" key="1">
    <citation type="submission" date="2016-07" db="EMBL/GenBank/DDBJ databases">
        <title>Pervasive Adenine N6-methylation of Active Genes in Fungi.</title>
        <authorList>
            <consortium name="DOE Joint Genome Institute"/>
            <person name="Mondo S.J."/>
            <person name="Dannebaum R.O."/>
            <person name="Kuo R.C."/>
            <person name="Labutti K."/>
            <person name="Haridas S."/>
            <person name="Kuo A."/>
            <person name="Salamov A."/>
            <person name="Ahrendt S.R."/>
            <person name="Lipzen A."/>
            <person name="Sullivan W."/>
            <person name="Andreopoulos W.B."/>
            <person name="Clum A."/>
            <person name="Lindquist E."/>
            <person name="Daum C."/>
            <person name="Ramamoorthy G.K."/>
            <person name="Gryganskyi A."/>
            <person name="Culley D."/>
            <person name="Magnuson J.K."/>
            <person name="James T.Y."/>
            <person name="O'Malley M.A."/>
            <person name="Stajich J.E."/>
            <person name="Spatafora J.W."/>
            <person name="Visel A."/>
            <person name="Grigoriev I.V."/>
        </authorList>
    </citation>
    <scope>NUCLEOTIDE SEQUENCE [LARGE SCALE GENOMIC DNA]</scope>
    <source>
        <strain evidence="1 2">62-1032</strain>
    </source>
</reference>
<proteinExistence type="predicted"/>
<organism evidence="1 2">
    <name type="scientific">Leucosporidium creatinivorum</name>
    <dbReference type="NCBI Taxonomy" id="106004"/>
    <lineage>
        <taxon>Eukaryota</taxon>
        <taxon>Fungi</taxon>
        <taxon>Dikarya</taxon>
        <taxon>Basidiomycota</taxon>
        <taxon>Pucciniomycotina</taxon>
        <taxon>Microbotryomycetes</taxon>
        <taxon>Leucosporidiales</taxon>
        <taxon>Leucosporidium</taxon>
    </lineage>
</organism>
<comment type="caution">
    <text evidence="1">The sequence shown here is derived from an EMBL/GenBank/DDBJ whole genome shotgun (WGS) entry which is preliminary data.</text>
</comment>
<dbReference type="AlphaFoldDB" id="A0A1Y2E923"/>
<sequence>MANQLLTKRNITLSLGGLASLAAGAYKFLDSYLAPRLRDAKQQQDSDRLALKQEVDRNQLQSEREMSNRLLQTKQEMSDRLLDTKQDVDRRFLLLETSVGRIEKELLRMKLSGKLGENELDAEMEKGGESEKEG</sequence>
<accession>A0A1Y2E923</accession>
<name>A0A1Y2E923_9BASI</name>
<keyword evidence="2" id="KW-1185">Reference proteome</keyword>